<organism evidence="4 5">
    <name type="scientific">Xanthobacter aminoxidans</name>
    <dbReference type="NCBI Taxonomy" id="186280"/>
    <lineage>
        <taxon>Bacteria</taxon>
        <taxon>Pseudomonadati</taxon>
        <taxon>Pseudomonadota</taxon>
        <taxon>Alphaproteobacteria</taxon>
        <taxon>Hyphomicrobiales</taxon>
        <taxon>Xanthobacteraceae</taxon>
        <taxon>Xanthobacter</taxon>
    </lineage>
</organism>
<reference evidence="4 5" key="1">
    <citation type="submission" date="2024-02" db="EMBL/GenBank/DDBJ databases">
        <title>Expansion and revision of Xanthobacter and proposal of Roseixanthobacter gen. nov.</title>
        <authorList>
            <person name="Soltysiak M.P.M."/>
            <person name="Jalihal A."/>
            <person name="Ory A."/>
            <person name="Chrisophersen C."/>
            <person name="Lee A.D."/>
            <person name="Boulton J."/>
            <person name="Springer M."/>
        </authorList>
    </citation>
    <scope>NUCLEOTIDE SEQUENCE [LARGE SCALE GENOMIC DNA]</scope>
    <source>
        <strain evidence="4 5">CB5</strain>
    </source>
</reference>
<evidence type="ECO:0000256" key="2">
    <source>
        <dbReference type="ARBA" id="ARBA00023002"/>
    </source>
</evidence>
<evidence type="ECO:0000259" key="3">
    <source>
        <dbReference type="SMART" id="SM00903"/>
    </source>
</evidence>
<keyword evidence="5" id="KW-1185">Reference proteome</keyword>
<dbReference type="Gene3D" id="2.30.110.10">
    <property type="entry name" value="Electron Transport, Fmn-binding Protein, Chain A"/>
    <property type="match status" value="1"/>
</dbReference>
<dbReference type="InterPro" id="IPR002563">
    <property type="entry name" value="Flavin_Rdtase-like_dom"/>
</dbReference>
<dbReference type="PANTHER" id="PTHR30466">
    <property type="entry name" value="FLAVIN REDUCTASE"/>
    <property type="match status" value="1"/>
</dbReference>
<dbReference type="EC" id="1.-.-.-" evidence="4"/>
<dbReference type="SUPFAM" id="SSF50475">
    <property type="entry name" value="FMN-binding split barrel"/>
    <property type="match status" value="1"/>
</dbReference>
<comment type="similarity">
    <text evidence="1">Belongs to the non-flavoprotein flavin reductase family.</text>
</comment>
<dbReference type="SMART" id="SM00903">
    <property type="entry name" value="Flavin_Reduct"/>
    <property type="match status" value="1"/>
</dbReference>
<dbReference type="InterPro" id="IPR050268">
    <property type="entry name" value="NADH-dep_flavin_reductase"/>
</dbReference>
<feature type="domain" description="Flavin reductase like" evidence="3">
    <location>
        <begin position="27"/>
        <end position="170"/>
    </location>
</feature>
<gene>
    <name evidence="4" type="ORF">V5F30_23315</name>
</gene>
<evidence type="ECO:0000313" key="4">
    <source>
        <dbReference type="EMBL" id="MFG1255158.1"/>
    </source>
</evidence>
<protein>
    <submittedName>
        <fullName evidence="4">Flavin reductase family protein</fullName>
        <ecNumber evidence="4">1.-.-.-</ecNumber>
    </submittedName>
</protein>
<accession>A0ABW6ZMU1</accession>
<dbReference type="GO" id="GO:0016491">
    <property type="term" value="F:oxidoreductase activity"/>
    <property type="evidence" value="ECO:0007669"/>
    <property type="project" value="UniProtKB-KW"/>
</dbReference>
<dbReference type="Proteomes" id="UP001604043">
    <property type="component" value="Unassembled WGS sequence"/>
</dbReference>
<dbReference type="Pfam" id="PF01613">
    <property type="entry name" value="Flavin_Reduct"/>
    <property type="match status" value="1"/>
</dbReference>
<evidence type="ECO:0000313" key="5">
    <source>
        <dbReference type="Proteomes" id="UP001604043"/>
    </source>
</evidence>
<dbReference type="RefSeq" id="WP_051678839.1">
    <property type="nucleotide sequence ID" value="NZ_JBAFUR010000009.1"/>
</dbReference>
<dbReference type="InterPro" id="IPR012349">
    <property type="entry name" value="Split_barrel_FMN-bd"/>
</dbReference>
<proteinExistence type="inferred from homology"/>
<comment type="caution">
    <text evidence="4">The sequence shown here is derived from an EMBL/GenBank/DDBJ whole genome shotgun (WGS) entry which is preliminary data.</text>
</comment>
<keyword evidence="2 4" id="KW-0560">Oxidoreductase</keyword>
<name>A0ABW6ZMU1_9HYPH</name>
<dbReference type="EMBL" id="JBAFUR010000009">
    <property type="protein sequence ID" value="MFG1255158.1"/>
    <property type="molecule type" value="Genomic_DNA"/>
</dbReference>
<sequence>MSSPPPLSSPRSPSVTAFDPRAFRQTLGAFATGIAVVAAEAADGTLIGMTMSSFNSVSLDPPLVLFSVARSALSLPALRTAAAYGISVLAHDQQDLSGRFARAQGEKWSGVDHLRGHGGAPLLAGAAAHLECVPHAIHDGGDHEVFIARVVAHRSAAAEPLIFHAGRYRTLAAVAG</sequence>
<evidence type="ECO:0000256" key="1">
    <source>
        <dbReference type="ARBA" id="ARBA00008898"/>
    </source>
</evidence>
<dbReference type="PANTHER" id="PTHR30466:SF11">
    <property type="entry name" value="FLAVIN-DEPENDENT MONOOXYGENASE, REDUCTASE SUBUNIT HSAB"/>
    <property type="match status" value="1"/>
</dbReference>